<evidence type="ECO:0000313" key="12">
    <source>
        <dbReference type="EMBL" id="MBB5788908.1"/>
    </source>
</evidence>
<evidence type="ECO:0000256" key="10">
    <source>
        <dbReference type="SAM" id="Phobius"/>
    </source>
</evidence>
<keyword evidence="4 10" id="KW-0812">Transmembrane</keyword>
<accession>A0A7W9LM52</accession>
<feature type="transmembrane region" description="Helical" evidence="10">
    <location>
        <begin position="251"/>
        <end position="278"/>
    </location>
</feature>
<dbReference type="Pfam" id="PF02653">
    <property type="entry name" value="BPD_transp_2"/>
    <property type="match status" value="1"/>
</dbReference>
<dbReference type="GO" id="GO:0005524">
    <property type="term" value="F:ATP binding"/>
    <property type="evidence" value="ECO:0007669"/>
    <property type="project" value="UniProtKB-KW"/>
</dbReference>
<keyword evidence="3" id="KW-1003">Cell membrane</keyword>
<dbReference type="Pfam" id="PF00005">
    <property type="entry name" value="ABC_tran"/>
    <property type="match status" value="1"/>
</dbReference>
<evidence type="ECO:0000256" key="6">
    <source>
        <dbReference type="ARBA" id="ARBA00022840"/>
    </source>
</evidence>
<comment type="subcellular location">
    <subcellularLocation>
        <location evidence="1">Cell membrane</location>
        <topology evidence="1">Multi-pass membrane protein</topology>
    </subcellularLocation>
</comment>
<evidence type="ECO:0000256" key="4">
    <source>
        <dbReference type="ARBA" id="ARBA00022692"/>
    </source>
</evidence>
<dbReference type="InterPro" id="IPR003439">
    <property type="entry name" value="ABC_transporter-like_ATP-bd"/>
</dbReference>
<evidence type="ECO:0000256" key="1">
    <source>
        <dbReference type="ARBA" id="ARBA00004651"/>
    </source>
</evidence>
<dbReference type="AlphaFoldDB" id="A0A7W9LM52"/>
<organism evidence="12 13">
    <name type="scientific">Jiangella mangrovi</name>
    <dbReference type="NCBI Taxonomy" id="1524084"/>
    <lineage>
        <taxon>Bacteria</taxon>
        <taxon>Bacillati</taxon>
        <taxon>Actinomycetota</taxon>
        <taxon>Actinomycetes</taxon>
        <taxon>Jiangellales</taxon>
        <taxon>Jiangellaceae</taxon>
        <taxon>Jiangella</taxon>
    </lineage>
</organism>
<evidence type="ECO:0000256" key="3">
    <source>
        <dbReference type="ARBA" id="ARBA00022475"/>
    </source>
</evidence>
<dbReference type="GO" id="GO:0016887">
    <property type="term" value="F:ATP hydrolysis activity"/>
    <property type="evidence" value="ECO:0007669"/>
    <property type="project" value="InterPro"/>
</dbReference>
<proteinExistence type="predicted"/>
<feature type="transmembrane region" description="Helical" evidence="10">
    <location>
        <begin position="39"/>
        <end position="58"/>
    </location>
</feature>
<protein>
    <submittedName>
        <fullName evidence="12">Branched-chain amino acid transport system permease protein</fullName>
    </submittedName>
</protein>
<keyword evidence="7 10" id="KW-1133">Transmembrane helix</keyword>
<feature type="transmembrane region" description="Helical" evidence="10">
    <location>
        <begin position="128"/>
        <end position="146"/>
    </location>
</feature>
<evidence type="ECO:0000256" key="2">
    <source>
        <dbReference type="ARBA" id="ARBA00022448"/>
    </source>
</evidence>
<dbReference type="RefSeq" id="WP_184823897.1">
    <property type="nucleotide sequence ID" value="NZ_JACHMM010000001.1"/>
</dbReference>
<dbReference type="EMBL" id="JACHMM010000001">
    <property type="protein sequence ID" value="MBB5788908.1"/>
    <property type="molecule type" value="Genomic_DNA"/>
</dbReference>
<dbReference type="Proteomes" id="UP000542813">
    <property type="component" value="Unassembled WGS sequence"/>
</dbReference>
<feature type="transmembrane region" description="Helical" evidence="10">
    <location>
        <begin position="216"/>
        <end position="239"/>
    </location>
</feature>
<dbReference type="Gene3D" id="3.40.50.300">
    <property type="entry name" value="P-loop containing nucleotide triphosphate hydrolases"/>
    <property type="match status" value="1"/>
</dbReference>
<dbReference type="PROSITE" id="PS50893">
    <property type="entry name" value="ABC_TRANSPORTER_2"/>
    <property type="match status" value="1"/>
</dbReference>
<evidence type="ECO:0000256" key="8">
    <source>
        <dbReference type="ARBA" id="ARBA00023136"/>
    </source>
</evidence>
<evidence type="ECO:0000256" key="9">
    <source>
        <dbReference type="SAM" id="MobiDB-lite"/>
    </source>
</evidence>
<dbReference type="PANTHER" id="PTHR45772:SF1">
    <property type="entry name" value="ABC TRANSPORTER ATP-BINDING PROTEIN"/>
    <property type="match status" value="1"/>
</dbReference>
<dbReference type="SMART" id="SM00382">
    <property type="entry name" value="AAA"/>
    <property type="match status" value="1"/>
</dbReference>
<evidence type="ECO:0000313" key="13">
    <source>
        <dbReference type="Proteomes" id="UP000542813"/>
    </source>
</evidence>
<gene>
    <name evidence="12" type="ORF">HD601_003483</name>
</gene>
<feature type="transmembrane region" description="Helical" evidence="10">
    <location>
        <begin position="90"/>
        <end position="108"/>
    </location>
</feature>
<feature type="transmembrane region" description="Helical" evidence="10">
    <location>
        <begin position="178"/>
        <end position="196"/>
    </location>
</feature>
<dbReference type="InterPro" id="IPR001851">
    <property type="entry name" value="ABC_transp_permease"/>
</dbReference>
<evidence type="ECO:0000256" key="5">
    <source>
        <dbReference type="ARBA" id="ARBA00022741"/>
    </source>
</evidence>
<dbReference type="InterPro" id="IPR003593">
    <property type="entry name" value="AAA+_ATPase"/>
</dbReference>
<dbReference type="PANTHER" id="PTHR45772">
    <property type="entry name" value="CONSERVED COMPONENT OF ABC TRANSPORTER FOR NATURAL AMINO ACIDS-RELATED"/>
    <property type="match status" value="1"/>
</dbReference>
<feature type="transmembrane region" description="Helical" evidence="10">
    <location>
        <begin position="64"/>
        <end position="83"/>
    </location>
</feature>
<keyword evidence="5" id="KW-0547">Nucleotide-binding</keyword>
<dbReference type="InterPro" id="IPR043428">
    <property type="entry name" value="LivM-like"/>
</dbReference>
<keyword evidence="2" id="KW-0813">Transport</keyword>
<dbReference type="InterPro" id="IPR051120">
    <property type="entry name" value="ABC_AA/LPS_Transport"/>
</dbReference>
<feature type="region of interest" description="Disordered" evidence="9">
    <location>
        <begin position="282"/>
        <end position="318"/>
    </location>
</feature>
<name>A0A7W9LM52_9ACTN</name>
<evidence type="ECO:0000256" key="7">
    <source>
        <dbReference type="ARBA" id="ARBA00022989"/>
    </source>
</evidence>
<keyword evidence="6" id="KW-0067">ATP-binding</keyword>
<comment type="caution">
    <text evidence="12">The sequence shown here is derived from an EMBL/GenBank/DDBJ whole genome shotgun (WGS) entry which is preliminary data.</text>
</comment>
<dbReference type="InterPro" id="IPR027417">
    <property type="entry name" value="P-loop_NTPase"/>
</dbReference>
<dbReference type="GO" id="GO:0015658">
    <property type="term" value="F:branched-chain amino acid transmembrane transporter activity"/>
    <property type="evidence" value="ECO:0007669"/>
    <property type="project" value="InterPro"/>
</dbReference>
<dbReference type="SUPFAM" id="SSF52540">
    <property type="entry name" value="P-loop containing nucleoside triphosphate hydrolases"/>
    <property type="match status" value="1"/>
</dbReference>
<dbReference type="CDD" id="cd06581">
    <property type="entry name" value="TM_PBP1_LivM_like"/>
    <property type="match status" value="1"/>
</dbReference>
<sequence>MSAAWTWPSVATQALLLATLALSWNLVGGYLGRIDLGQIAYAGLGSYGAAVTATSLGWPAAASVAAGTVVAAAAAAAVGPGLLRLAGPAFAIATLGLLVAIREVVRLLSPVTGGGRGLVLPPLPSGLAWGGAVALFAVAVTVSWRLRRGVAGAVLHAIRADEVGAAVRGVRTGAWTRGVYAGAGALTGTAGALWAYQSTFIDPDLAFADARTLDAITAAVLGGLGTVAGPVLGALVLVAGRTVLGLPSDAWQLLLQGAVLLALVRWLPGGLAGLAGLVPSRATRSPQLTPSRPLVPVSRAEPQPPPSGPPVLEVRGLRTPDDGGTVLTDVDLAVRPGEILGVLGPNGSGKTTLADCVGRLRPVSGGSIRLAGRDVTRDSPGRVARAGLGRTFQRPRIHRRLTVAGQLRLRGDDGDRVASTLARLGLTPYADVPAGELDAGRQRLVELGLALLGEPRVLLLDEATAGVPADLVPVLAAVVRACAAQGVAVVVIEHDVGLVADLCHRVVVLDRGRLVAAGPPASVLASGAVETAYIGCEG</sequence>
<feature type="domain" description="ABC transporter" evidence="11">
    <location>
        <begin position="312"/>
        <end position="536"/>
    </location>
</feature>
<feature type="transmembrane region" description="Helical" evidence="10">
    <location>
        <begin position="6"/>
        <end position="27"/>
    </location>
</feature>
<keyword evidence="8 10" id="KW-0472">Membrane</keyword>
<evidence type="ECO:0000259" key="11">
    <source>
        <dbReference type="PROSITE" id="PS50893"/>
    </source>
</evidence>
<keyword evidence="13" id="KW-1185">Reference proteome</keyword>
<reference evidence="12 13" key="1">
    <citation type="submission" date="2020-08" db="EMBL/GenBank/DDBJ databases">
        <title>Sequencing the genomes of 1000 actinobacteria strains.</title>
        <authorList>
            <person name="Klenk H.-P."/>
        </authorList>
    </citation>
    <scope>NUCLEOTIDE SEQUENCE [LARGE SCALE GENOMIC DNA]</scope>
    <source>
        <strain evidence="12 13">DSM 102122</strain>
    </source>
</reference>
<dbReference type="GO" id="GO:0005886">
    <property type="term" value="C:plasma membrane"/>
    <property type="evidence" value="ECO:0007669"/>
    <property type="project" value="UniProtKB-SubCell"/>
</dbReference>